<dbReference type="Gene3D" id="1.10.10.10">
    <property type="entry name" value="Winged helix-like DNA-binding domain superfamily/Winged helix DNA-binding domain"/>
    <property type="match status" value="1"/>
</dbReference>
<dbReference type="HOGENOM" id="CLU_027634_11_2_0"/>
<dbReference type="PANTHER" id="PTHR10584:SF166">
    <property type="entry name" value="RIBOKINASE"/>
    <property type="match status" value="1"/>
</dbReference>
<dbReference type="CDD" id="cd00090">
    <property type="entry name" value="HTH_ARSR"/>
    <property type="match status" value="1"/>
</dbReference>
<dbReference type="InterPro" id="IPR036388">
    <property type="entry name" value="WH-like_DNA-bd_sf"/>
</dbReference>
<dbReference type="Pfam" id="PF00294">
    <property type="entry name" value="PfkB"/>
    <property type="match status" value="1"/>
</dbReference>
<dbReference type="STRING" id="443254.Marpi_2071"/>
<proteinExistence type="predicted"/>
<dbReference type="EMBL" id="CP003257">
    <property type="protein sequence ID" value="AEX86446.1"/>
    <property type="molecule type" value="Genomic_DNA"/>
</dbReference>
<dbReference type="CDD" id="cd01941">
    <property type="entry name" value="YeiC_kinase_like"/>
    <property type="match status" value="1"/>
</dbReference>
<keyword evidence="5" id="KW-1185">Reference proteome</keyword>
<dbReference type="eggNOG" id="COG1522">
    <property type="taxonomic scope" value="Bacteria"/>
</dbReference>
<feature type="domain" description="HTH asnC-type" evidence="3">
    <location>
        <begin position="1"/>
        <end position="60"/>
    </location>
</feature>
<evidence type="ECO:0000313" key="5">
    <source>
        <dbReference type="Proteomes" id="UP000007161"/>
    </source>
</evidence>
<dbReference type="PROSITE" id="PS50956">
    <property type="entry name" value="HTH_ASNC_2"/>
    <property type="match status" value="1"/>
</dbReference>
<dbReference type="AlphaFoldDB" id="H2J7F3"/>
<reference evidence="4 5" key="1">
    <citation type="journal article" date="2012" name="J. Bacteriol.">
        <title>Complete Genome Sequence of the Thermophilic, Piezophilic, Heterotrophic Bacterium Marinitoga piezophila KA3.</title>
        <authorList>
            <person name="Lucas S."/>
            <person name="Han J."/>
            <person name="Lapidus A."/>
            <person name="Cheng J.F."/>
            <person name="Goodwin L.A."/>
            <person name="Pitluck S."/>
            <person name="Peters L."/>
            <person name="Mikhailova N."/>
            <person name="Teshima H."/>
            <person name="Detter J.C."/>
            <person name="Han C."/>
            <person name="Tapia R."/>
            <person name="Land M."/>
            <person name="Hauser L."/>
            <person name="Kyrpides N.C."/>
            <person name="Ivanova N."/>
            <person name="Pagani I."/>
            <person name="Vannier P."/>
            <person name="Oger P."/>
            <person name="Bartlett D.H."/>
            <person name="Noll K.M."/>
            <person name="Woyke T."/>
            <person name="Jebbar M."/>
        </authorList>
    </citation>
    <scope>NUCLEOTIDE SEQUENCE [LARGE SCALE GENOMIC DNA]</scope>
    <source>
        <strain evidence="5">DSM 14283 / JCM 11233 / KA3</strain>
    </source>
</reference>
<dbReference type="Pfam" id="PF13412">
    <property type="entry name" value="HTH_24"/>
    <property type="match status" value="1"/>
</dbReference>
<gene>
    <name evidence="4" type="ordered locus">Marpi_2071</name>
</gene>
<evidence type="ECO:0000256" key="1">
    <source>
        <dbReference type="ARBA" id="ARBA00022679"/>
    </source>
</evidence>
<evidence type="ECO:0000259" key="3">
    <source>
        <dbReference type="PROSITE" id="PS50956"/>
    </source>
</evidence>
<dbReference type="Proteomes" id="UP000007161">
    <property type="component" value="Chromosome"/>
</dbReference>
<reference evidence="5" key="2">
    <citation type="submission" date="2012-01" db="EMBL/GenBank/DDBJ databases">
        <title>Complete sequence of chromosome of Marinitoga piezophila KA3.</title>
        <authorList>
            <person name="Lucas S."/>
            <person name="Han J."/>
            <person name="Lapidus A."/>
            <person name="Cheng J.-F."/>
            <person name="Goodwin L."/>
            <person name="Pitluck S."/>
            <person name="Peters L."/>
            <person name="Mikhailova N."/>
            <person name="Teshima H."/>
            <person name="Detter J.C."/>
            <person name="Han C."/>
            <person name="Tapia R."/>
            <person name="Land M."/>
            <person name="Hauser L."/>
            <person name="Kyrpides N."/>
            <person name="Ivanova N."/>
            <person name="Pagani I."/>
            <person name="Jebbar M."/>
            <person name="Vannier P."/>
            <person name="Oger P."/>
            <person name="Cario A."/>
            <person name="Bartlett D."/>
            <person name="Noll K.M."/>
            <person name="Woyke T."/>
        </authorList>
    </citation>
    <scope>NUCLEOTIDE SEQUENCE [LARGE SCALE GENOMIC DNA]</scope>
    <source>
        <strain evidence="5">DSM 14283 / JCM 11233 / KA3</strain>
    </source>
</reference>
<name>H2J7F3_MARPK</name>
<dbReference type="PANTHER" id="PTHR10584">
    <property type="entry name" value="SUGAR KINASE"/>
    <property type="match status" value="1"/>
</dbReference>
<dbReference type="InterPro" id="IPR036390">
    <property type="entry name" value="WH_DNA-bd_sf"/>
</dbReference>
<dbReference type="eggNOG" id="COG0524">
    <property type="taxonomic scope" value="Bacteria"/>
</dbReference>
<dbReference type="SUPFAM" id="SSF46785">
    <property type="entry name" value="Winged helix' DNA-binding domain"/>
    <property type="match status" value="1"/>
</dbReference>
<dbReference type="InterPro" id="IPR000485">
    <property type="entry name" value="AsnC-type_HTH_dom"/>
</dbReference>
<sequence>MTNREKEILELIKENPFITQDELAKQLNIARSSVAVHIANLIKKGYILGRGYIINKLDYVTVIGGANIDINGFPNKKLKLKDSNPGKLKISPGGVGRNIAENLSRLNINTKLLTAIGNDIYGKKIIEHSKNIGIDISDSLILSDFSTSTYLAILDEKGDMAVGLSDMEICEKIDINYIKSKKNIIEKSKAVILDTNLPQKTIEYITKNINNTFIVDTVSTAKTVKILNILNYVHSIKPNIYEAEILSGIKIENKKDAEKAVRNIINKGVKRVFLTMGKDGILCADKNKTIYIKTPKIKVINATGAGDAFTAGIVLGYLNNYSLEKTAKISIAASAITLESEGANSEQLSKENIENKLKEMKL</sequence>
<evidence type="ECO:0000313" key="4">
    <source>
        <dbReference type="EMBL" id="AEX86446.1"/>
    </source>
</evidence>
<dbReference type="GO" id="GO:0043565">
    <property type="term" value="F:sequence-specific DNA binding"/>
    <property type="evidence" value="ECO:0007669"/>
    <property type="project" value="InterPro"/>
</dbReference>
<dbReference type="Gene3D" id="3.40.1190.20">
    <property type="match status" value="1"/>
</dbReference>
<organism evidence="4 5">
    <name type="scientific">Marinitoga piezophila (strain DSM 14283 / JCM 11233 / KA3)</name>
    <dbReference type="NCBI Taxonomy" id="443254"/>
    <lineage>
        <taxon>Bacteria</taxon>
        <taxon>Thermotogati</taxon>
        <taxon>Thermotogota</taxon>
        <taxon>Thermotogae</taxon>
        <taxon>Petrotogales</taxon>
        <taxon>Petrotogaceae</taxon>
        <taxon>Marinitoga</taxon>
    </lineage>
</organism>
<dbReference type="SUPFAM" id="SSF53613">
    <property type="entry name" value="Ribokinase-like"/>
    <property type="match status" value="1"/>
</dbReference>
<dbReference type="InterPro" id="IPR029056">
    <property type="entry name" value="Ribokinase-like"/>
</dbReference>
<dbReference type="GO" id="GO:0016301">
    <property type="term" value="F:kinase activity"/>
    <property type="evidence" value="ECO:0007669"/>
    <property type="project" value="UniProtKB-KW"/>
</dbReference>
<protein>
    <submittedName>
        <fullName evidence="4">Sugar kinase, ribokinase</fullName>
    </submittedName>
</protein>
<dbReference type="KEGG" id="mpz:Marpi_2071"/>
<accession>H2J7F3</accession>
<dbReference type="RefSeq" id="WP_014297516.1">
    <property type="nucleotide sequence ID" value="NC_016751.1"/>
</dbReference>
<keyword evidence="1" id="KW-0808">Transferase</keyword>
<evidence type="ECO:0000256" key="2">
    <source>
        <dbReference type="ARBA" id="ARBA00022777"/>
    </source>
</evidence>
<dbReference type="OrthoDB" id="9806249at2"/>
<dbReference type="InterPro" id="IPR011611">
    <property type="entry name" value="PfkB_dom"/>
</dbReference>
<dbReference type="InterPro" id="IPR011991">
    <property type="entry name" value="ArsR-like_HTH"/>
</dbReference>
<keyword evidence="2 4" id="KW-0418">Kinase</keyword>